<feature type="transmembrane region" description="Helical" evidence="1">
    <location>
        <begin position="309"/>
        <end position="333"/>
    </location>
</feature>
<dbReference type="PATRIC" id="fig|1544413.3.peg.537"/>
<feature type="transmembrane region" description="Helical" evidence="1">
    <location>
        <begin position="275"/>
        <end position="297"/>
    </location>
</feature>
<comment type="caution">
    <text evidence="2">The sequence shown here is derived from an EMBL/GenBank/DDBJ whole genome shotgun (WGS) entry which is preliminary data.</text>
</comment>
<evidence type="ECO:0000256" key="1">
    <source>
        <dbReference type="SAM" id="Phobius"/>
    </source>
</evidence>
<dbReference type="EMBL" id="LKEV01000001">
    <property type="protein sequence ID" value="KQB87473.1"/>
    <property type="molecule type" value="Genomic_DNA"/>
</dbReference>
<feature type="transmembrane region" description="Helical" evidence="1">
    <location>
        <begin position="46"/>
        <end position="66"/>
    </location>
</feature>
<feature type="transmembrane region" description="Helical" evidence="1">
    <location>
        <begin position="221"/>
        <end position="239"/>
    </location>
</feature>
<feature type="transmembrane region" description="Helical" evidence="1">
    <location>
        <begin position="245"/>
        <end position="263"/>
    </location>
</feature>
<keyword evidence="3" id="KW-1185">Reference proteome</keyword>
<feature type="transmembrane region" description="Helical" evidence="1">
    <location>
        <begin position="12"/>
        <end position="34"/>
    </location>
</feature>
<keyword evidence="1" id="KW-1133">Transmembrane helix</keyword>
<dbReference type="OrthoDB" id="4424153at2"/>
<dbReference type="RefSeq" id="WP_055175792.1">
    <property type="nucleotide sequence ID" value="NZ_JAUSQY010000001.1"/>
</dbReference>
<proteinExistence type="predicted"/>
<feature type="transmembrane region" description="Helical" evidence="1">
    <location>
        <begin position="116"/>
        <end position="137"/>
    </location>
</feature>
<protein>
    <submittedName>
        <fullName evidence="2">Uncharacterized protein</fullName>
    </submittedName>
</protein>
<gene>
    <name evidence="2" type="ORF">Clow_00532</name>
</gene>
<evidence type="ECO:0000313" key="3">
    <source>
        <dbReference type="Proteomes" id="UP000050488"/>
    </source>
</evidence>
<organism evidence="2 3">
    <name type="scientific">Corynebacterium lowii</name>
    <dbReference type="NCBI Taxonomy" id="1544413"/>
    <lineage>
        <taxon>Bacteria</taxon>
        <taxon>Bacillati</taxon>
        <taxon>Actinomycetota</taxon>
        <taxon>Actinomycetes</taxon>
        <taxon>Mycobacteriales</taxon>
        <taxon>Corynebacteriaceae</taxon>
        <taxon>Corynebacterium</taxon>
    </lineage>
</organism>
<sequence length="380" mass="40203">MFALIDKASDYLSPIFLGSIVAALLGGIFVRGVQPGDSGEIVAAPLRWAAVLAVAVLLLVLAERLVPLRGISQEKWVWHYRPRARLPRTDSVTAIHLGISAVVGAFLGAAAGHSLWAAGAMAVAAVVARGMVGYVRARGDDLPTLLRAGRTRKLMENLSGLQDTEVVADLLAIHWLRGRSRWGSGAGSRAGWRRGAARGGSRGGSATPLGLAWRRLWRRSYLLLGALAVLIWHCALAPAYGAGGAFITVAAWGFLCAGVYRAADFRRMGVDSASRWVFLLCAVGLGSAGLLGTAALLGSVGLLGLDGVLGSAGLGVSVASWKVLAVPLVWFWIGWRRGEPARVDTFSFFDTGMGVSFSPEILGYYLRGLWPLIPLALILN</sequence>
<evidence type="ECO:0000313" key="2">
    <source>
        <dbReference type="EMBL" id="KQB87473.1"/>
    </source>
</evidence>
<name>A0A0Q0UM27_9CORY</name>
<keyword evidence="1" id="KW-0472">Membrane</keyword>
<dbReference type="Proteomes" id="UP000050488">
    <property type="component" value="Unassembled WGS sequence"/>
</dbReference>
<accession>A0A0Q0UM27</accession>
<keyword evidence="1" id="KW-0812">Transmembrane</keyword>
<dbReference type="STRING" id="1544413.Clow_00532"/>
<reference evidence="2 3" key="1">
    <citation type="submission" date="2015-10" db="EMBL/GenBank/DDBJ databases">
        <title>Corynebacteirum lowii and Corynebacterium oculi species nova, derived from human clinical disease and and emended description of Corynebacterium mastiditis.</title>
        <authorList>
            <person name="Bernard K."/>
            <person name="Pacheco A.L."/>
            <person name="Mcdougall C."/>
            <person name="Burtx T."/>
            <person name="Weibe D."/>
            <person name="Tyler S."/>
            <person name="Olson A.B."/>
            <person name="Cnockaert M."/>
            <person name="Eguchi H."/>
            <person name="Kuwahara T."/>
            <person name="Nakayama-Imaohji H."/>
            <person name="Boudewijins M."/>
            <person name="Van Hoecke F."/>
            <person name="Bernier A.-M."/>
            <person name="Vandamme P."/>
        </authorList>
    </citation>
    <scope>NUCLEOTIDE SEQUENCE [LARGE SCALE GENOMIC DNA]</scope>
    <source>
        <strain evidence="2 3">NML 130206</strain>
    </source>
</reference>
<dbReference type="AlphaFoldDB" id="A0A0Q0UM27"/>
<feature type="transmembrane region" description="Helical" evidence="1">
    <location>
        <begin position="91"/>
        <end position="110"/>
    </location>
</feature>